<dbReference type="InterPro" id="IPR029063">
    <property type="entry name" value="SAM-dependent_MTases_sf"/>
</dbReference>
<dbReference type="Gene3D" id="3.40.50.150">
    <property type="entry name" value="Vaccinia Virus protein VP39"/>
    <property type="match status" value="1"/>
</dbReference>
<protein>
    <recommendedName>
        <fullName evidence="3">Class I SAM-dependent methyltransferase</fullName>
    </recommendedName>
</protein>
<gene>
    <name evidence="1" type="ORF">EJE24_21730</name>
</gene>
<accession>A0A428LHH1</accession>
<proteinExistence type="predicted"/>
<dbReference type="SUPFAM" id="SSF53335">
    <property type="entry name" value="S-adenosyl-L-methionine-dependent methyltransferases"/>
    <property type="match status" value="1"/>
</dbReference>
<dbReference type="EMBL" id="RWHU01000011">
    <property type="protein sequence ID" value="RSK63481.1"/>
    <property type="molecule type" value="Genomic_DNA"/>
</dbReference>
<dbReference type="RefSeq" id="WP_125915512.1">
    <property type="nucleotide sequence ID" value="NZ_JANZKT010000009.1"/>
</dbReference>
<evidence type="ECO:0000313" key="2">
    <source>
        <dbReference type="Proteomes" id="UP000276389"/>
    </source>
</evidence>
<name>A0A428LHH1_9ENTR</name>
<sequence>MSDTENSLAFRHSAQYWDDRYRLAGNSGAGSYGRLADFKANVLNEFVAREKIASVVEFGCGDGNQLSLSRYPRYTGFDVSEHALQRCQNRFASDPTKDFYPVSEWKGKTAELALSLDVIYHLIEDGVFTQYMETLFDAAERFVAIYASNDEKLNALLGGHVKHVRHRKFTDWIVKNRAADWELLDWVPNSYPFDIRDQNNTSFADFYLFRRLKK</sequence>
<organism evidence="1 2">
    <name type="scientific">Enterobacter huaxiensis</name>
    <dbReference type="NCBI Taxonomy" id="2494702"/>
    <lineage>
        <taxon>Bacteria</taxon>
        <taxon>Pseudomonadati</taxon>
        <taxon>Pseudomonadota</taxon>
        <taxon>Gammaproteobacteria</taxon>
        <taxon>Enterobacterales</taxon>
        <taxon>Enterobacteriaceae</taxon>
        <taxon>Enterobacter</taxon>
    </lineage>
</organism>
<evidence type="ECO:0000313" key="1">
    <source>
        <dbReference type="EMBL" id="RSK63481.1"/>
    </source>
</evidence>
<dbReference type="Proteomes" id="UP000276389">
    <property type="component" value="Unassembled WGS sequence"/>
</dbReference>
<dbReference type="AlphaFoldDB" id="A0A428LHH1"/>
<reference evidence="1 2" key="1">
    <citation type="submission" date="2018-12" db="EMBL/GenBank/DDBJ databases">
        <title>The Genome Submission of two Enterobacter spp. strains.</title>
        <authorList>
            <person name="Wu W."/>
            <person name="Wei L."/>
            <person name="Feng Y."/>
            <person name="Zong Z."/>
        </authorList>
    </citation>
    <scope>NUCLEOTIDE SEQUENCE [LARGE SCALE GENOMIC DNA]</scope>
    <source>
        <strain evidence="1 2">WCHEHu045002</strain>
    </source>
</reference>
<evidence type="ECO:0008006" key="3">
    <source>
        <dbReference type="Google" id="ProtNLM"/>
    </source>
</evidence>
<comment type="caution">
    <text evidence="1">The sequence shown here is derived from an EMBL/GenBank/DDBJ whole genome shotgun (WGS) entry which is preliminary data.</text>
</comment>